<dbReference type="InterPro" id="IPR017441">
    <property type="entry name" value="Protein_kinase_ATP_BS"/>
</dbReference>
<dbReference type="GO" id="GO:0005524">
    <property type="term" value="F:ATP binding"/>
    <property type="evidence" value="ECO:0007669"/>
    <property type="project" value="UniProtKB-UniRule"/>
</dbReference>
<feature type="compositionally biased region" description="Low complexity" evidence="8">
    <location>
        <begin position="103"/>
        <end position="112"/>
    </location>
</feature>
<evidence type="ECO:0000256" key="7">
    <source>
        <dbReference type="PROSITE-ProRule" id="PRU10141"/>
    </source>
</evidence>
<keyword evidence="4 7" id="KW-0067">ATP-binding</keyword>
<dbReference type="PROSITE" id="PS50011">
    <property type="entry name" value="PROTEIN_KINASE_DOM"/>
    <property type="match status" value="1"/>
</dbReference>
<dbReference type="Proteomes" id="UP000762676">
    <property type="component" value="Unassembled WGS sequence"/>
</dbReference>
<feature type="region of interest" description="Disordered" evidence="8">
    <location>
        <begin position="48"/>
        <end position="67"/>
    </location>
</feature>
<evidence type="ECO:0000256" key="1">
    <source>
        <dbReference type="ARBA" id="ARBA00022679"/>
    </source>
</evidence>
<dbReference type="InterPro" id="IPR051681">
    <property type="entry name" value="Ser/Thr_Kinases-Pseudokinases"/>
</dbReference>
<evidence type="ECO:0000313" key="11">
    <source>
        <dbReference type="Proteomes" id="UP000762676"/>
    </source>
</evidence>
<dbReference type="Gene3D" id="1.10.510.10">
    <property type="entry name" value="Transferase(Phosphotransferase) domain 1"/>
    <property type="match status" value="1"/>
</dbReference>
<evidence type="ECO:0000313" key="10">
    <source>
        <dbReference type="EMBL" id="GFS20060.1"/>
    </source>
</evidence>
<keyword evidence="2 7" id="KW-0547">Nucleotide-binding</keyword>
<name>A0AAV4JE45_9GAST</name>
<evidence type="ECO:0000256" key="8">
    <source>
        <dbReference type="SAM" id="MobiDB-lite"/>
    </source>
</evidence>
<keyword evidence="3 10" id="KW-0418">Kinase</keyword>
<accession>A0AAV4JE45</accession>
<comment type="catalytic activity">
    <reaction evidence="6">
        <text>L-seryl-[protein] + ATP = O-phospho-L-seryl-[protein] + ADP + H(+)</text>
        <dbReference type="Rhea" id="RHEA:17989"/>
        <dbReference type="Rhea" id="RHEA-COMP:9863"/>
        <dbReference type="Rhea" id="RHEA-COMP:11604"/>
        <dbReference type="ChEBI" id="CHEBI:15378"/>
        <dbReference type="ChEBI" id="CHEBI:29999"/>
        <dbReference type="ChEBI" id="CHEBI:30616"/>
        <dbReference type="ChEBI" id="CHEBI:83421"/>
        <dbReference type="ChEBI" id="CHEBI:456216"/>
        <dbReference type="EC" id="2.7.11.1"/>
    </reaction>
</comment>
<evidence type="ECO:0000259" key="9">
    <source>
        <dbReference type="PROSITE" id="PS50011"/>
    </source>
</evidence>
<dbReference type="FunFam" id="3.30.200.20:FF:000034">
    <property type="entry name" value="Kinase suppressor of Ras 1"/>
    <property type="match status" value="1"/>
</dbReference>
<dbReference type="SUPFAM" id="SSF56112">
    <property type="entry name" value="Protein kinase-like (PK-like)"/>
    <property type="match status" value="1"/>
</dbReference>
<feature type="compositionally biased region" description="Polar residues" evidence="8">
    <location>
        <begin position="143"/>
        <end position="153"/>
    </location>
</feature>
<keyword evidence="11" id="KW-1185">Reference proteome</keyword>
<dbReference type="InterPro" id="IPR011009">
    <property type="entry name" value="Kinase-like_dom_sf"/>
</dbReference>
<evidence type="ECO:0000256" key="4">
    <source>
        <dbReference type="ARBA" id="ARBA00022840"/>
    </source>
</evidence>
<feature type="domain" description="Protein kinase" evidence="9">
    <location>
        <begin position="528"/>
        <end position="804"/>
    </location>
</feature>
<organism evidence="10 11">
    <name type="scientific">Elysia marginata</name>
    <dbReference type="NCBI Taxonomy" id="1093978"/>
    <lineage>
        <taxon>Eukaryota</taxon>
        <taxon>Metazoa</taxon>
        <taxon>Spiralia</taxon>
        <taxon>Lophotrochozoa</taxon>
        <taxon>Mollusca</taxon>
        <taxon>Gastropoda</taxon>
        <taxon>Heterobranchia</taxon>
        <taxon>Euthyneura</taxon>
        <taxon>Panpulmonata</taxon>
        <taxon>Sacoglossa</taxon>
        <taxon>Placobranchoidea</taxon>
        <taxon>Plakobranchidae</taxon>
        <taxon>Elysia</taxon>
    </lineage>
</organism>
<keyword evidence="1" id="KW-0808">Transferase</keyword>
<dbReference type="AlphaFoldDB" id="A0AAV4JE45"/>
<dbReference type="PROSITE" id="PS00107">
    <property type="entry name" value="PROTEIN_KINASE_ATP"/>
    <property type="match status" value="1"/>
</dbReference>
<dbReference type="InterPro" id="IPR000719">
    <property type="entry name" value="Prot_kinase_dom"/>
</dbReference>
<dbReference type="Gene3D" id="3.30.200.20">
    <property type="entry name" value="Phosphorylase Kinase, domain 1"/>
    <property type="match status" value="1"/>
</dbReference>
<feature type="compositionally biased region" description="Polar residues" evidence="8">
    <location>
        <begin position="183"/>
        <end position="194"/>
    </location>
</feature>
<proteinExistence type="predicted"/>
<gene>
    <name evidence="10" type="ORF">ElyMa_005047600</name>
</gene>
<dbReference type="Pfam" id="PF00069">
    <property type="entry name" value="Pkinase"/>
    <property type="match status" value="1"/>
</dbReference>
<comment type="caution">
    <text evidence="10">The sequence shown here is derived from an EMBL/GenBank/DDBJ whole genome shotgun (WGS) entry which is preliminary data.</text>
</comment>
<dbReference type="PANTHER" id="PTHR44329">
    <property type="entry name" value="SERINE/THREONINE-PROTEIN KINASE TNNI3K-RELATED"/>
    <property type="match status" value="1"/>
</dbReference>
<feature type="region of interest" description="Disordered" evidence="8">
    <location>
        <begin position="180"/>
        <end position="200"/>
    </location>
</feature>
<feature type="binding site" evidence="7">
    <location>
        <position position="555"/>
    </location>
    <ligand>
        <name>ATP</name>
        <dbReference type="ChEBI" id="CHEBI:30616"/>
    </ligand>
</feature>
<feature type="region of interest" description="Disordered" evidence="8">
    <location>
        <begin position="140"/>
        <end position="161"/>
    </location>
</feature>
<comment type="catalytic activity">
    <reaction evidence="5">
        <text>L-threonyl-[protein] + ATP = O-phospho-L-threonyl-[protein] + ADP + H(+)</text>
        <dbReference type="Rhea" id="RHEA:46608"/>
        <dbReference type="Rhea" id="RHEA-COMP:11060"/>
        <dbReference type="Rhea" id="RHEA-COMP:11605"/>
        <dbReference type="ChEBI" id="CHEBI:15378"/>
        <dbReference type="ChEBI" id="CHEBI:30013"/>
        <dbReference type="ChEBI" id="CHEBI:30616"/>
        <dbReference type="ChEBI" id="CHEBI:61977"/>
        <dbReference type="ChEBI" id="CHEBI:456216"/>
        <dbReference type="EC" id="2.7.11.1"/>
    </reaction>
</comment>
<feature type="region of interest" description="Disordered" evidence="8">
    <location>
        <begin position="103"/>
        <end position="128"/>
    </location>
</feature>
<dbReference type="EMBL" id="BMAT01010091">
    <property type="protein sequence ID" value="GFS20060.1"/>
    <property type="molecule type" value="Genomic_DNA"/>
</dbReference>
<dbReference type="SMART" id="SM00220">
    <property type="entry name" value="S_TKc"/>
    <property type="match status" value="1"/>
</dbReference>
<evidence type="ECO:0000256" key="6">
    <source>
        <dbReference type="ARBA" id="ARBA00048679"/>
    </source>
</evidence>
<dbReference type="InterPro" id="IPR008271">
    <property type="entry name" value="Ser/Thr_kinase_AS"/>
</dbReference>
<sequence>MPFYVDNPLNRRLGRVGLPHGTAVHIKGTDICVPKDYVDNELNRRLGRVGLPRGSEPHSRDDSSYSPGSWRTYLDKLLNQKLDSVIFSVDSAVSCTDDSLSMLSASDTSSSTRTNVEKPVNQKPGQVGLTMGPAVHSKDVLSAPQNSTSSPIRTNVEKPVNQKPGQVGLTMGPAVHSKDVLSAPQNSTSSPTRTNVDKPMNQKPCQVGLTMGPGVHSKDVLSAPQNSTRTSEDPREVQLMSTQTDKKRQIQCNLCGGYVCKEHAAICCRSCISSLTRNYVSNPMNQKLDQLGLHGVSAAHSKNAYVPSPTQSSSSSSTRVCVNNPINQKLDQVGLSTGSAVHSQKASVPSPTQISSSDYEFVNYKVCQLFVSRTDGKVYQDNEFNRRHNRVGLPLGSKPIKESDKKYADSAINRHLNRVGLPMGTQGVSKTHLAELRNWLGHKKLPSVLDDSGYYKSASQLYSDLSYPGSNEEFLESYTHIMESFSREREEDIWLELTGKSIRSSIQATDRCSALANIQGKPINPKDLKPKAKIGHGGFGEVYLAELAGQAVAVKILTQAKLSEKHLKLFENEIINHSKLDHPNIVKFFGPCLERPNLAIVMEYMDASLWDSLHVKEVDFPLIDKLFIIQDMVSGLDYLHSIPLVHADLKTQNVLLVNVPNTPGYKRGQPTVAKLSDFGLSVLSCDSETNQSTLTNQKQQPVGATFHYAAPEVIRGEMLDNSEMLKTDIYSMGLVIMELAVEIISFKNLSRIQLMEQVGQKGTKPCAPPGLTLHRTLEEMLHQCWSFEPMNRPDARQLRKMAFKLEGILEDEAIVLLNLS</sequence>
<evidence type="ECO:0000256" key="3">
    <source>
        <dbReference type="ARBA" id="ARBA00022777"/>
    </source>
</evidence>
<evidence type="ECO:0000256" key="5">
    <source>
        <dbReference type="ARBA" id="ARBA00047899"/>
    </source>
</evidence>
<evidence type="ECO:0000256" key="2">
    <source>
        <dbReference type="ARBA" id="ARBA00022741"/>
    </source>
</evidence>
<protein>
    <submittedName>
        <fullName evidence="10">Serine/threonine-protein kinase CTR1</fullName>
    </submittedName>
</protein>
<dbReference type="GO" id="GO:0004674">
    <property type="term" value="F:protein serine/threonine kinase activity"/>
    <property type="evidence" value="ECO:0007669"/>
    <property type="project" value="UniProtKB-EC"/>
</dbReference>
<reference evidence="10 11" key="1">
    <citation type="journal article" date="2021" name="Elife">
        <title>Chloroplast acquisition without the gene transfer in kleptoplastic sea slugs, Plakobranchus ocellatus.</title>
        <authorList>
            <person name="Maeda T."/>
            <person name="Takahashi S."/>
            <person name="Yoshida T."/>
            <person name="Shimamura S."/>
            <person name="Takaki Y."/>
            <person name="Nagai Y."/>
            <person name="Toyoda A."/>
            <person name="Suzuki Y."/>
            <person name="Arimoto A."/>
            <person name="Ishii H."/>
            <person name="Satoh N."/>
            <person name="Nishiyama T."/>
            <person name="Hasebe M."/>
            <person name="Maruyama T."/>
            <person name="Minagawa J."/>
            <person name="Obokata J."/>
            <person name="Shigenobu S."/>
        </authorList>
    </citation>
    <scope>NUCLEOTIDE SEQUENCE [LARGE SCALE GENOMIC DNA]</scope>
</reference>
<dbReference type="PROSITE" id="PS00108">
    <property type="entry name" value="PROTEIN_KINASE_ST"/>
    <property type="match status" value="1"/>
</dbReference>